<dbReference type="SMART" id="SM00256">
    <property type="entry name" value="FBOX"/>
    <property type="match status" value="1"/>
</dbReference>
<dbReference type="InterPro" id="IPR032675">
    <property type="entry name" value="LRR_dom_sf"/>
</dbReference>
<dbReference type="InterPro" id="IPR053197">
    <property type="entry name" value="F-box_SCFL_complex_component"/>
</dbReference>
<dbReference type="InterPro" id="IPR053781">
    <property type="entry name" value="F-box_AtFBL13-like"/>
</dbReference>
<dbReference type="PANTHER" id="PTHR34223">
    <property type="entry name" value="OS11G0201299 PROTEIN"/>
    <property type="match status" value="1"/>
</dbReference>
<dbReference type="EMBL" id="JAMQYH010000005">
    <property type="protein sequence ID" value="KAJ1685224.1"/>
    <property type="molecule type" value="Genomic_DNA"/>
</dbReference>
<dbReference type="InterPro" id="IPR001810">
    <property type="entry name" value="F-box_dom"/>
</dbReference>
<dbReference type="CDD" id="cd22160">
    <property type="entry name" value="F-box_AtFBL13-like"/>
    <property type="match status" value="1"/>
</dbReference>
<evidence type="ECO:0000259" key="1">
    <source>
        <dbReference type="PROSITE" id="PS50181"/>
    </source>
</evidence>
<protein>
    <recommendedName>
        <fullName evidence="1">F-box domain-containing protein</fullName>
    </recommendedName>
</protein>
<reference evidence="2" key="1">
    <citation type="journal article" date="2022" name="Cell">
        <title>Repeat-based holocentromeres influence genome architecture and karyotype evolution.</title>
        <authorList>
            <person name="Hofstatter P.G."/>
            <person name="Thangavel G."/>
            <person name="Lux T."/>
            <person name="Neumann P."/>
            <person name="Vondrak T."/>
            <person name="Novak P."/>
            <person name="Zhang M."/>
            <person name="Costa L."/>
            <person name="Castellani M."/>
            <person name="Scott A."/>
            <person name="Toegelov H."/>
            <person name="Fuchs J."/>
            <person name="Mata-Sucre Y."/>
            <person name="Dias Y."/>
            <person name="Vanzela A.L.L."/>
            <person name="Huettel B."/>
            <person name="Almeida C.C.S."/>
            <person name="Simkova H."/>
            <person name="Souza G."/>
            <person name="Pedrosa-Harand A."/>
            <person name="Macas J."/>
            <person name="Mayer K.F.X."/>
            <person name="Houben A."/>
            <person name="Marques A."/>
        </authorList>
    </citation>
    <scope>NUCLEOTIDE SEQUENCE</scope>
    <source>
        <strain evidence="2">RhyBre1mFocal</strain>
    </source>
</reference>
<dbReference type="AlphaFoldDB" id="A0A9P9ZA74"/>
<keyword evidence="3" id="KW-1185">Reference proteome</keyword>
<dbReference type="InterPro" id="IPR036047">
    <property type="entry name" value="F-box-like_dom_sf"/>
</dbReference>
<organism evidence="2 3">
    <name type="scientific">Rhynchospora breviuscula</name>
    <dbReference type="NCBI Taxonomy" id="2022672"/>
    <lineage>
        <taxon>Eukaryota</taxon>
        <taxon>Viridiplantae</taxon>
        <taxon>Streptophyta</taxon>
        <taxon>Embryophyta</taxon>
        <taxon>Tracheophyta</taxon>
        <taxon>Spermatophyta</taxon>
        <taxon>Magnoliopsida</taxon>
        <taxon>Liliopsida</taxon>
        <taxon>Poales</taxon>
        <taxon>Cyperaceae</taxon>
        <taxon>Cyperoideae</taxon>
        <taxon>Rhynchosporeae</taxon>
        <taxon>Rhynchospora</taxon>
    </lineage>
</organism>
<proteinExistence type="predicted"/>
<dbReference type="PROSITE" id="PS50181">
    <property type="entry name" value="FBOX"/>
    <property type="match status" value="1"/>
</dbReference>
<dbReference type="Gene3D" id="1.20.1280.50">
    <property type="match status" value="1"/>
</dbReference>
<dbReference type="InterPro" id="IPR055411">
    <property type="entry name" value="LRR_FXL15/At3g58940/PEG3-like"/>
</dbReference>
<dbReference type="Pfam" id="PF24758">
    <property type="entry name" value="LRR_At5g56370"/>
    <property type="match status" value="1"/>
</dbReference>
<accession>A0A9P9ZA74</accession>
<dbReference type="Pfam" id="PF00646">
    <property type="entry name" value="F-box"/>
    <property type="match status" value="1"/>
</dbReference>
<dbReference type="Gene3D" id="3.80.10.10">
    <property type="entry name" value="Ribonuclease Inhibitor"/>
    <property type="match status" value="2"/>
</dbReference>
<comment type="caution">
    <text evidence="2">The sequence shown here is derived from an EMBL/GenBank/DDBJ whole genome shotgun (WGS) entry which is preliminary data.</text>
</comment>
<dbReference type="SUPFAM" id="SSF52047">
    <property type="entry name" value="RNI-like"/>
    <property type="match status" value="1"/>
</dbReference>
<evidence type="ECO:0000313" key="2">
    <source>
        <dbReference type="EMBL" id="KAJ1685224.1"/>
    </source>
</evidence>
<dbReference type="SUPFAM" id="SSF81383">
    <property type="entry name" value="F-box domain"/>
    <property type="match status" value="1"/>
</dbReference>
<feature type="domain" description="F-box" evidence="1">
    <location>
        <begin position="13"/>
        <end position="61"/>
    </location>
</feature>
<sequence>MDSASTSKRRSCCDYISSMPDSILHHILSLLDTHEAVRMCTLSKRWADLWTYLPDLTFDLRSFKSSCLPVLKEGLQSYVFDMNEGKRKADRFVHFVSTVLLRRQPCNIHSFRLDCDSVTLSRQDHFKAWIVYAVQHNVRVLHVEALSSHSFPSCIWACSSLENLYLNPFCCDLYRLTDVNLPNLRELHLNEAFLDNCFSKLLFCGCPFLEKVCFEDCDFVDCDVSSNSLKHLRIVVDGDRGSYYDTGFRHNMKISAPNLTSFSFDGEPVFMQQTIFESTSSLIHVDFRYYCGFEEGYFESFAAVTSIENLVLRGHYCDVFLEGLLPKLTVFDNLTNLTIGGLCLSCHFNVLARFLEHLPNLKKLVLHHDGWNCEMDMHDVPTNSSTHLLPIKCKSLSEIEVKYFINDSSVKQFLGALVDGTMELPNIKMVLSLRPVRMPQQIKI</sequence>
<name>A0A9P9ZA74_9POAL</name>
<dbReference type="Proteomes" id="UP001151287">
    <property type="component" value="Unassembled WGS sequence"/>
</dbReference>
<dbReference type="OrthoDB" id="692490at2759"/>
<gene>
    <name evidence="2" type="ORF">LUZ63_016614</name>
</gene>
<evidence type="ECO:0000313" key="3">
    <source>
        <dbReference type="Proteomes" id="UP001151287"/>
    </source>
</evidence>